<evidence type="ECO:0000256" key="3">
    <source>
        <dbReference type="PIRSR" id="PIRSR607760-2"/>
    </source>
</evidence>
<dbReference type="InterPro" id="IPR012347">
    <property type="entry name" value="Ferritin-like"/>
</dbReference>
<dbReference type="EMBL" id="DSJL01000009">
    <property type="protein sequence ID" value="HEF64776.1"/>
    <property type="molecule type" value="Genomic_DNA"/>
</dbReference>
<dbReference type="Gene3D" id="1.20.1260.10">
    <property type="match status" value="1"/>
</dbReference>
<reference evidence="4" key="1">
    <citation type="journal article" date="2020" name="mSystems">
        <title>Genome- and Community-Level Interaction Insights into Carbon Utilization and Element Cycling Functions of Hydrothermarchaeota in Hydrothermal Sediment.</title>
        <authorList>
            <person name="Zhou Z."/>
            <person name="Liu Y."/>
            <person name="Xu W."/>
            <person name="Pan J."/>
            <person name="Luo Z.H."/>
            <person name="Li M."/>
        </authorList>
    </citation>
    <scope>NUCLEOTIDE SEQUENCE [LARGE SCALE GENOMIC DNA]</scope>
    <source>
        <strain evidence="4">SpSt-222</strain>
    </source>
</reference>
<dbReference type="InterPro" id="IPR039377">
    <property type="entry name" value="Mn_catalase_dom"/>
</dbReference>
<comment type="cofactor">
    <cofactor evidence="3">
        <name>Ca(2+)</name>
        <dbReference type="ChEBI" id="CHEBI:29108"/>
    </cofactor>
    <text evidence="3">Binds 1 Ca(2+) ion per subunit.</text>
</comment>
<gene>
    <name evidence="4" type="ORF">ENP47_04150</name>
</gene>
<dbReference type="CDD" id="cd01051">
    <property type="entry name" value="Mn_catalase"/>
    <property type="match status" value="1"/>
</dbReference>
<dbReference type="InterPro" id="IPR007760">
    <property type="entry name" value="Mn_catalase"/>
</dbReference>
<feature type="binding site" evidence="2">
    <location>
        <position position="36"/>
    </location>
    <ligand>
        <name>Mn(2+)</name>
        <dbReference type="ChEBI" id="CHEBI:29035"/>
        <label>1</label>
    </ligand>
</feature>
<evidence type="ECO:0000256" key="1">
    <source>
        <dbReference type="ARBA" id="ARBA00007644"/>
    </source>
</evidence>
<feature type="binding site" evidence="3">
    <location>
        <position position="232"/>
    </location>
    <ligand>
        <name>Ca(2+)</name>
        <dbReference type="ChEBI" id="CHEBI:29108"/>
    </ligand>
</feature>
<dbReference type="SUPFAM" id="SSF47240">
    <property type="entry name" value="Ferritin-like"/>
    <property type="match status" value="1"/>
</dbReference>
<keyword evidence="3" id="KW-0106">Calcium</keyword>
<dbReference type="GO" id="GO:0046872">
    <property type="term" value="F:metal ion binding"/>
    <property type="evidence" value="ECO:0007669"/>
    <property type="project" value="UniProtKB-KW"/>
</dbReference>
<evidence type="ECO:0000256" key="2">
    <source>
        <dbReference type="PIRSR" id="PIRSR607760-1"/>
    </source>
</evidence>
<sequence>MYLRIDRLQIELPQPKEPDPNAAAAVQELLGGRFGEMSTLMNYTYQSFNFRGRDKLRPYYDLIANIATEELGHIELVAATVNLMLTGTTKPGAPETAPLAPAVNLRNTHHFIATAQTAFVGNSMGAFWHGDYVFSSGNLVLDLLHNFFLECGARLHKIRVYEMTTNPVAREMIGYLLVRGGVHATAYAKALETLTGVQVTKLLPIPNIENSKFPEARKYENMGVHRRLYRFSPEDYKEIARIWRGPSPTGDGELEVVDGPPAGGPVPDLPEVPEEFAPGLAPEEIAELAKKLAAS</sequence>
<keyword evidence="2" id="KW-0464">Manganese</keyword>
<organism evidence="4">
    <name type="scientific">Thermomicrobium roseum</name>
    <dbReference type="NCBI Taxonomy" id="500"/>
    <lineage>
        <taxon>Bacteria</taxon>
        <taxon>Pseudomonadati</taxon>
        <taxon>Thermomicrobiota</taxon>
        <taxon>Thermomicrobia</taxon>
        <taxon>Thermomicrobiales</taxon>
        <taxon>Thermomicrobiaceae</taxon>
        <taxon>Thermomicrobium</taxon>
    </lineage>
</organism>
<feature type="binding site" evidence="2">
    <location>
        <position position="183"/>
    </location>
    <ligand>
        <name>Mn(2+)</name>
        <dbReference type="ChEBI" id="CHEBI:29035"/>
        <label>1</label>
    </ligand>
</feature>
<name>A0A7C1WZX0_THERO</name>
<feature type="binding site" evidence="3">
    <location>
        <position position="61"/>
    </location>
    <ligand>
        <name>Ca(2+)</name>
        <dbReference type="ChEBI" id="CHEBI:29108"/>
    </ligand>
</feature>
<feature type="binding site" evidence="2">
    <location>
        <position position="73"/>
    </location>
    <ligand>
        <name>Mn(2+)</name>
        <dbReference type="ChEBI" id="CHEBI:29035"/>
        <label>1</label>
    </ligand>
</feature>
<feature type="binding site" evidence="2">
    <location>
        <position position="70"/>
    </location>
    <ligand>
        <name>Mn(2+)</name>
        <dbReference type="ChEBI" id="CHEBI:29035"/>
        <label>1</label>
    </ligand>
</feature>
<keyword evidence="2" id="KW-0479">Metal-binding</keyword>
<protein>
    <submittedName>
        <fullName evidence="4">Manganese catalase family protein</fullName>
    </submittedName>
</protein>
<dbReference type="InterPro" id="IPR009078">
    <property type="entry name" value="Ferritin-like_SF"/>
</dbReference>
<dbReference type="Pfam" id="PF05067">
    <property type="entry name" value="Mn_catalase"/>
    <property type="match status" value="1"/>
</dbReference>
<comment type="cofactor">
    <cofactor evidence="2">
        <name>Mn(2+)</name>
        <dbReference type="ChEBI" id="CHEBI:29035"/>
    </cofactor>
    <text evidence="2">Binds 2 manganese ions per subunit.</text>
</comment>
<comment type="similarity">
    <text evidence="1">Belongs to the manganese catalase family.</text>
</comment>
<evidence type="ECO:0000313" key="4">
    <source>
        <dbReference type="EMBL" id="HEF64776.1"/>
    </source>
</evidence>
<dbReference type="AlphaFoldDB" id="A0A7C1WZX0"/>
<accession>A0A7C1WZX0</accession>
<proteinExistence type="inferred from homology"/>
<comment type="caution">
    <text evidence="4">The sequence shown here is derived from an EMBL/GenBank/DDBJ whole genome shotgun (WGS) entry which is preliminary data.</text>
</comment>
<feature type="binding site" evidence="2">
    <location>
        <position position="150"/>
    </location>
    <ligand>
        <name>Mn(2+)</name>
        <dbReference type="ChEBI" id="CHEBI:29035"/>
        <label>1</label>
    </ligand>
</feature>